<protein>
    <recommendedName>
        <fullName evidence="4">Transmembrane protein</fullName>
    </recommendedName>
</protein>
<dbReference type="EMBL" id="QGKW02000717">
    <property type="protein sequence ID" value="KAF2599180.1"/>
    <property type="molecule type" value="Genomic_DNA"/>
</dbReference>
<evidence type="ECO:0000256" key="1">
    <source>
        <dbReference type="SAM" id="Phobius"/>
    </source>
</evidence>
<organism evidence="2 3">
    <name type="scientific">Brassica cretica</name>
    <name type="common">Mustard</name>
    <dbReference type="NCBI Taxonomy" id="69181"/>
    <lineage>
        <taxon>Eukaryota</taxon>
        <taxon>Viridiplantae</taxon>
        <taxon>Streptophyta</taxon>
        <taxon>Embryophyta</taxon>
        <taxon>Tracheophyta</taxon>
        <taxon>Spermatophyta</taxon>
        <taxon>Magnoliopsida</taxon>
        <taxon>eudicotyledons</taxon>
        <taxon>Gunneridae</taxon>
        <taxon>Pentapetalae</taxon>
        <taxon>rosids</taxon>
        <taxon>malvids</taxon>
        <taxon>Brassicales</taxon>
        <taxon>Brassicaceae</taxon>
        <taxon>Brassiceae</taxon>
        <taxon>Brassica</taxon>
    </lineage>
</organism>
<accession>A0A8S9KUI4</accession>
<reference evidence="2" key="1">
    <citation type="submission" date="2019-12" db="EMBL/GenBank/DDBJ databases">
        <title>Genome sequencing and annotation of Brassica cretica.</title>
        <authorList>
            <person name="Studholme D.J."/>
            <person name="Sarris P.F."/>
        </authorList>
    </citation>
    <scope>NUCLEOTIDE SEQUENCE</scope>
    <source>
        <strain evidence="2">PFS-001/15</strain>
        <tissue evidence="2">Leaf</tissue>
    </source>
</reference>
<feature type="transmembrane region" description="Helical" evidence="1">
    <location>
        <begin position="72"/>
        <end position="93"/>
    </location>
</feature>
<keyword evidence="1" id="KW-0812">Transmembrane</keyword>
<comment type="caution">
    <text evidence="2">The sequence shown here is derived from an EMBL/GenBank/DDBJ whole genome shotgun (WGS) entry which is preliminary data.</text>
</comment>
<sequence length="116" mass="12551">MVVLLDGDGPLAWWLSTIREVSGVSVATKISLGGDEAFPLSRRFSVSVATELSSTATELSLGGVKALSRRRYVLTLCLLALCVCVVTCVDRGYKTKEAENRRVQDEGSSTKEAQNR</sequence>
<keyword evidence="1" id="KW-1133">Transmembrane helix</keyword>
<proteinExistence type="predicted"/>
<evidence type="ECO:0000313" key="2">
    <source>
        <dbReference type="EMBL" id="KAF2599180.1"/>
    </source>
</evidence>
<evidence type="ECO:0008006" key="4">
    <source>
        <dbReference type="Google" id="ProtNLM"/>
    </source>
</evidence>
<dbReference type="AlphaFoldDB" id="A0A8S9KUI4"/>
<keyword evidence="1" id="KW-0472">Membrane</keyword>
<gene>
    <name evidence="2" type="ORF">F2Q68_00011806</name>
</gene>
<evidence type="ECO:0000313" key="3">
    <source>
        <dbReference type="Proteomes" id="UP000712281"/>
    </source>
</evidence>
<name>A0A8S9KUI4_BRACR</name>
<dbReference type="Proteomes" id="UP000712281">
    <property type="component" value="Unassembled WGS sequence"/>
</dbReference>